<evidence type="ECO:0000313" key="3">
    <source>
        <dbReference type="Proteomes" id="UP000011550"/>
    </source>
</evidence>
<organism evidence="2 3">
    <name type="scientific">Haloferax mucosum ATCC BAA-1512</name>
    <dbReference type="NCBI Taxonomy" id="662479"/>
    <lineage>
        <taxon>Archaea</taxon>
        <taxon>Methanobacteriati</taxon>
        <taxon>Methanobacteriota</taxon>
        <taxon>Stenosarchaea group</taxon>
        <taxon>Halobacteria</taxon>
        <taxon>Halobacteriales</taxon>
        <taxon>Haloferacaceae</taxon>
        <taxon>Haloferax</taxon>
    </lineage>
</organism>
<sequence length="83" mass="9604">MRNGGDAASEPTIEKLEFEDTDHRTDSFQLAELAERGYESGERLREWLEATRVVRDCENEETTKSTGGHENVFYGRSQPRRRV</sequence>
<dbReference type="EMBL" id="AOLN01000004">
    <property type="protein sequence ID" value="ELZ98011.1"/>
    <property type="molecule type" value="Genomic_DNA"/>
</dbReference>
<feature type="compositionally biased region" description="Basic and acidic residues" evidence="1">
    <location>
        <begin position="12"/>
        <end position="23"/>
    </location>
</feature>
<reference evidence="2 3" key="1">
    <citation type="journal article" date="2014" name="PLoS Genet.">
        <title>Phylogenetically driven sequencing of extremely halophilic archaea reveals strategies for static and dynamic osmo-response.</title>
        <authorList>
            <person name="Becker E.A."/>
            <person name="Seitzer P.M."/>
            <person name="Tritt A."/>
            <person name="Larsen D."/>
            <person name="Krusor M."/>
            <person name="Yao A.I."/>
            <person name="Wu D."/>
            <person name="Madern D."/>
            <person name="Eisen J.A."/>
            <person name="Darling A.E."/>
            <person name="Facciotti M.T."/>
        </authorList>
    </citation>
    <scope>NUCLEOTIDE SEQUENCE [LARGE SCALE GENOMIC DNA]</scope>
    <source>
        <strain evidence="2 3">ATCC BAA-1512</strain>
    </source>
</reference>
<evidence type="ECO:0000313" key="2">
    <source>
        <dbReference type="EMBL" id="ELZ98011.1"/>
    </source>
</evidence>
<dbReference type="AlphaFoldDB" id="M0IMK1"/>
<protein>
    <submittedName>
        <fullName evidence="2">Uncharacterized protein</fullName>
    </submittedName>
</protein>
<proteinExistence type="predicted"/>
<gene>
    <name evidence="2" type="ORF">C440_02148</name>
</gene>
<feature type="region of interest" description="Disordered" evidence="1">
    <location>
        <begin position="59"/>
        <end position="83"/>
    </location>
</feature>
<accession>M0IMK1</accession>
<comment type="caution">
    <text evidence="2">The sequence shown here is derived from an EMBL/GenBank/DDBJ whole genome shotgun (WGS) entry which is preliminary data.</text>
</comment>
<evidence type="ECO:0000256" key="1">
    <source>
        <dbReference type="SAM" id="MobiDB-lite"/>
    </source>
</evidence>
<dbReference type="STRING" id="662479.C440_02148"/>
<keyword evidence="3" id="KW-1185">Reference proteome</keyword>
<name>M0IMK1_9EURY</name>
<feature type="region of interest" description="Disordered" evidence="1">
    <location>
        <begin position="1"/>
        <end position="23"/>
    </location>
</feature>
<dbReference type="Proteomes" id="UP000011550">
    <property type="component" value="Unassembled WGS sequence"/>
</dbReference>